<name>A0A835IT39_9MAGN</name>
<sequence>MVASIDFRIVSVLCLALLSCLVEGTYFNVLDHGAKADGKSDWAKLIGTIQATTGTQYKEPEWLGFEKLIGFLLTGGGTFDG</sequence>
<dbReference type="Proteomes" id="UP000631114">
    <property type="component" value="Unassembled WGS sequence"/>
</dbReference>
<accession>A0A835IT39</accession>
<proteinExistence type="predicted"/>
<keyword evidence="3" id="KW-1185">Reference proteome</keyword>
<dbReference type="AlphaFoldDB" id="A0A835IT39"/>
<comment type="caution">
    <text evidence="2">The sequence shown here is derived from an EMBL/GenBank/DDBJ whole genome shotgun (WGS) entry which is preliminary data.</text>
</comment>
<evidence type="ECO:0000256" key="1">
    <source>
        <dbReference type="SAM" id="SignalP"/>
    </source>
</evidence>
<organism evidence="2 3">
    <name type="scientific">Coptis chinensis</name>
    <dbReference type="NCBI Taxonomy" id="261450"/>
    <lineage>
        <taxon>Eukaryota</taxon>
        <taxon>Viridiplantae</taxon>
        <taxon>Streptophyta</taxon>
        <taxon>Embryophyta</taxon>
        <taxon>Tracheophyta</taxon>
        <taxon>Spermatophyta</taxon>
        <taxon>Magnoliopsida</taxon>
        <taxon>Ranunculales</taxon>
        <taxon>Ranunculaceae</taxon>
        <taxon>Coptidoideae</taxon>
        <taxon>Coptis</taxon>
    </lineage>
</organism>
<feature type="chain" id="PRO_5032397714" evidence="1">
    <location>
        <begin position="25"/>
        <end position="81"/>
    </location>
</feature>
<dbReference type="SUPFAM" id="SSF51126">
    <property type="entry name" value="Pectin lyase-like"/>
    <property type="match status" value="1"/>
</dbReference>
<dbReference type="InterPro" id="IPR011050">
    <property type="entry name" value="Pectin_lyase_fold/virulence"/>
</dbReference>
<protein>
    <submittedName>
        <fullName evidence="2">Uncharacterized protein</fullName>
    </submittedName>
</protein>
<keyword evidence="1" id="KW-0732">Signal</keyword>
<reference evidence="2 3" key="1">
    <citation type="submission" date="2020-10" db="EMBL/GenBank/DDBJ databases">
        <title>The Coptis chinensis genome and diversification of protoberbering-type alkaloids.</title>
        <authorList>
            <person name="Wang B."/>
            <person name="Shu S."/>
            <person name="Song C."/>
            <person name="Liu Y."/>
        </authorList>
    </citation>
    <scope>NUCLEOTIDE SEQUENCE [LARGE SCALE GENOMIC DNA]</scope>
    <source>
        <strain evidence="2">HL-2020</strain>
        <tissue evidence="2">Leaf</tissue>
    </source>
</reference>
<dbReference type="EMBL" id="JADFTS010000002">
    <property type="protein sequence ID" value="KAF9622182.1"/>
    <property type="molecule type" value="Genomic_DNA"/>
</dbReference>
<evidence type="ECO:0000313" key="3">
    <source>
        <dbReference type="Proteomes" id="UP000631114"/>
    </source>
</evidence>
<gene>
    <name evidence="2" type="ORF">IFM89_030040</name>
</gene>
<evidence type="ECO:0000313" key="2">
    <source>
        <dbReference type="EMBL" id="KAF9622182.1"/>
    </source>
</evidence>
<feature type="signal peptide" evidence="1">
    <location>
        <begin position="1"/>
        <end position="24"/>
    </location>
</feature>